<evidence type="ECO:0000259" key="10">
    <source>
        <dbReference type="Pfam" id="PF25508"/>
    </source>
</evidence>
<evidence type="ECO:0000256" key="5">
    <source>
        <dbReference type="ARBA" id="ARBA00023065"/>
    </source>
</evidence>
<keyword evidence="11" id="KW-1185">Reference proteome</keyword>
<keyword evidence="2" id="KW-0813">Transport</keyword>
<dbReference type="InterPro" id="IPR041491">
    <property type="entry name" value="TRPM_SLOG"/>
</dbReference>
<sequence>MMDGIYVDVSICNGLSQGSDFNSRLDEINTFIDIHYYQEDGQERPNMIFSVIGDSYNIVPKVWPKSRLQDSLTNAARAAGKSWILSRGEPTKISKTVREMVEEYVYLETPLNSTKSPVRLVSIPSKPVDDETLYFDLPEKYEDDKTNEKFLLNLNGGKNLSDMDYILFRLNLEKRLSNPKVKDKTAVVIVLVEGDLSAIEHVKLAVENNIPVVVIEGTGGAADLLAEFISADTNDHVKVLLPALFGITLAENETDELTESLTFIKQKANYVDVFDLQNQDEEHYSAMVGELVQRTWSSEMTSKEFDSTENVGIGVTDTKSYCKSTSWIRNEIRWRGAKTLPASWFSSFTSPFSLPLDFFFGFSKYLGSRDSHSENRELQEKLDEKLLLLALTSNRTDYIETLLDLNISLSEENINKLYWCSMKKEKKRSTMIKNQKNEKEEEGLLQWVITDIGGQISRHLLQGKDAHVHAQKIIKHMLHYKETVDPRLEAACYSNRRKAYIKRQFSLQAILLWSLFFNRVNISTMIWKRVANQLYTGLVSTVILQKLSEVARLKDELLADEISDHSVIFKKRVCNMMDTLSKKNKEDTFTILDSLETVWKIQAKPIFFAYEFQLYDVIAHPTSVAWMDQKWYNGLIPNWKRFIWKIKVHPSVALQALCFRFLLHYVLFGVVLLMYSYFLLTPLETYKEASMFHLSLEIALYVWTTLDFWQDLMNVMGAWACKREEETRRKSGFKFLFQLNDMWKALGFLCFLLAVASFLSRMKQTETFTLAKRFCALLLIFSYLRCSRVFAIHRFTGRSFMFLRYMSVHLVQFLFVTIFMIIGVGIFYQALLNDNESMSIFSGKWYKWKIWYIIYYPYYQLYGEPFDDVLGFSHKDDHDIDWTVTFVAAMYMLVAHLLVICLITAMFTTKYEKVLEQSQMMWQYERFRIISDFRSRWFANLDVLLSPITYYRYHRMGVEKIAKSHELFRNYRHLQILQYIMAGRSLEKVNRNSQNRL</sequence>
<evidence type="ECO:0000259" key="9">
    <source>
        <dbReference type="Pfam" id="PF18139"/>
    </source>
</evidence>
<reference evidence="12" key="1">
    <citation type="submission" date="2025-08" db="UniProtKB">
        <authorList>
            <consortium name="RefSeq"/>
        </authorList>
    </citation>
    <scope>IDENTIFICATION</scope>
    <source>
        <tissue evidence="12">Whole sample</tissue>
    </source>
</reference>
<dbReference type="InterPro" id="IPR057366">
    <property type="entry name" value="TRPM-like"/>
</dbReference>
<keyword evidence="4 8" id="KW-1133">Transmembrane helix</keyword>
<keyword evidence="7" id="KW-0407">Ion channel</keyword>
<dbReference type="PANTHER" id="PTHR13800">
    <property type="entry name" value="TRANSIENT RECEPTOR POTENTIAL CATION CHANNEL, SUBFAMILY M, MEMBER 6"/>
    <property type="match status" value="1"/>
</dbReference>
<evidence type="ECO:0000256" key="8">
    <source>
        <dbReference type="SAM" id="Phobius"/>
    </source>
</evidence>
<feature type="transmembrane region" description="Helical" evidence="8">
    <location>
        <begin position="810"/>
        <end position="831"/>
    </location>
</feature>
<name>A0A8B8B7L6_CRAVI</name>
<dbReference type="GO" id="GO:0005261">
    <property type="term" value="F:monoatomic cation channel activity"/>
    <property type="evidence" value="ECO:0007669"/>
    <property type="project" value="TreeGrafter"/>
</dbReference>
<evidence type="ECO:0000313" key="12">
    <source>
        <dbReference type="RefSeq" id="XP_022299133.1"/>
    </source>
</evidence>
<dbReference type="OrthoDB" id="6150668at2759"/>
<dbReference type="AlphaFoldDB" id="A0A8B8B7L6"/>
<feature type="transmembrane region" description="Helical" evidence="8">
    <location>
        <begin position="771"/>
        <end position="790"/>
    </location>
</feature>
<protein>
    <submittedName>
        <fullName evidence="12">Transient receptor potential cation channel subfamily M member 8-like isoform X1</fullName>
    </submittedName>
</protein>
<evidence type="ECO:0000256" key="1">
    <source>
        <dbReference type="ARBA" id="ARBA00004141"/>
    </source>
</evidence>
<dbReference type="KEGG" id="cvn:111107968"/>
<keyword evidence="6 8" id="KW-0472">Membrane</keyword>
<dbReference type="GO" id="GO:0030001">
    <property type="term" value="P:metal ion transport"/>
    <property type="evidence" value="ECO:0007669"/>
    <property type="project" value="TreeGrafter"/>
</dbReference>
<dbReference type="GO" id="GO:0005886">
    <property type="term" value="C:plasma membrane"/>
    <property type="evidence" value="ECO:0007669"/>
    <property type="project" value="TreeGrafter"/>
</dbReference>
<organism evidence="11 12">
    <name type="scientific">Crassostrea virginica</name>
    <name type="common">Eastern oyster</name>
    <dbReference type="NCBI Taxonomy" id="6565"/>
    <lineage>
        <taxon>Eukaryota</taxon>
        <taxon>Metazoa</taxon>
        <taxon>Spiralia</taxon>
        <taxon>Lophotrochozoa</taxon>
        <taxon>Mollusca</taxon>
        <taxon>Bivalvia</taxon>
        <taxon>Autobranchia</taxon>
        <taxon>Pteriomorphia</taxon>
        <taxon>Ostreida</taxon>
        <taxon>Ostreoidea</taxon>
        <taxon>Ostreidae</taxon>
        <taxon>Crassostrea</taxon>
    </lineage>
</organism>
<feature type="transmembrane region" description="Helical" evidence="8">
    <location>
        <begin position="882"/>
        <end position="907"/>
    </location>
</feature>
<feature type="transmembrane region" description="Helical" evidence="8">
    <location>
        <begin position="698"/>
        <end position="721"/>
    </location>
</feature>
<dbReference type="RefSeq" id="XP_022299133.1">
    <property type="nucleotide sequence ID" value="XM_022443425.1"/>
</dbReference>
<accession>A0A8B8B7L6</accession>
<evidence type="ECO:0000256" key="4">
    <source>
        <dbReference type="ARBA" id="ARBA00022989"/>
    </source>
</evidence>
<keyword evidence="3 8" id="KW-0812">Transmembrane</keyword>
<feature type="domain" description="TRPM-like" evidence="10">
    <location>
        <begin position="379"/>
        <end position="599"/>
    </location>
</feature>
<dbReference type="PANTHER" id="PTHR13800:SF1">
    <property type="entry name" value="TRANSIENT RECEPTOR POTENTIAL CATION CHANNEL TRPM"/>
    <property type="match status" value="1"/>
</dbReference>
<dbReference type="InterPro" id="IPR050927">
    <property type="entry name" value="TRPM"/>
</dbReference>
<dbReference type="Pfam" id="PF25508">
    <property type="entry name" value="TRPM2"/>
    <property type="match status" value="1"/>
</dbReference>
<dbReference type="Proteomes" id="UP000694844">
    <property type="component" value="Chromosome 8"/>
</dbReference>
<evidence type="ECO:0000256" key="3">
    <source>
        <dbReference type="ARBA" id="ARBA00022692"/>
    </source>
</evidence>
<evidence type="ECO:0000256" key="7">
    <source>
        <dbReference type="ARBA" id="ARBA00023303"/>
    </source>
</evidence>
<gene>
    <name evidence="12" type="primary">LOC111107968</name>
</gene>
<feature type="transmembrane region" description="Helical" evidence="8">
    <location>
        <begin position="742"/>
        <end position="759"/>
    </location>
</feature>
<dbReference type="Pfam" id="PF18139">
    <property type="entry name" value="LSDAT_euk"/>
    <property type="match status" value="1"/>
</dbReference>
<dbReference type="GeneID" id="111107968"/>
<proteinExistence type="predicted"/>
<keyword evidence="5" id="KW-0406">Ion transport</keyword>
<feature type="domain" description="TRPM SLOG" evidence="9">
    <location>
        <begin position="41"/>
        <end position="230"/>
    </location>
</feature>
<evidence type="ECO:0000256" key="6">
    <source>
        <dbReference type="ARBA" id="ARBA00023136"/>
    </source>
</evidence>
<comment type="subcellular location">
    <subcellularLocation>
        <location evidence="1">Membrane</location>
        <topology evidence="1">Multi-pass membrane protein</topology>
    </subcellularLocation>
</comment>
<feature type="transmembrane region" description="Helical" evidence="8">
    <location>
        <begin position="657"/>
        <end position="678"/>
    </location>
</feature>
<evidence type="ECO:0000256" key="2">
    <source>
        <dbReference type="ARBA" id="ARBA00022448"/>
    </source>
</evidence>
<evidence type="ECO:0000313" key="11">
    <source>
        <dbReference type="Proteomes" id="UP000694844"/>
    </source>
</evidence>